<proteinExistence type="predicted"/>
<keyword evidence="4 6" id="KW-1133">Transmembrane helix</keyword>
<evidence type="ECO:0000256" key="2">
    <source>
        <dbReference type="ARBA" id="ARBA00022692"/>
    </source>
</evidence>
<evidence type="ECO:0000256" key="5">
    <source>
        <dbReference type="ARBA" id="ARBA00023136"/>
    </source>
</evidence>
<dbReference type="EMBL" id="JBHILM010000049">
    <property type="protein sequence ID" value="MFB5684827.1"/>
    <property type="molecule type" value="Genomic_DNA"/>
</dbReference>
<feature type="transmembrane region" description="Helical" evidence="6">
    <location>
        <begin position="180"/>
        <end position="201"/>
    </location>
</feature>
<feature type="transmembrane region" description="Helical" evidence="6">
    <location>
        <begin position="365"/>
        <end position="382"/>
    </location>
</feature>
<organism evidence="7 8">
    <name type="scientific">Paenibacillus terreus</name>
    <dbReference type="NCBI Taxonomy" id="1387834"/>
    <lineage>
        <taxon>Bacteria</taxon>
        <taxon>Bacillati</taxon>
        <taxon>Bacillota</taxon>
        <taxon>Bacilli</taxon>
        <taxon>Bacillales</taxon>
        <taxon>Paenibacillaceae</taxon>
        <taxon>Paenibacillus</taxon>
    </lineage>
</organism>
<feature type="transmembrane region" description="Helical" evidence="6">
    <location>
        <begin position="259"/>
        <end position="275"/>
    </location>
</feature>
<dbReference type="PANTHER" id="PTHR30474">
    <property type="entry name" value="CELL CYCLE PROTEIN"/>
    <property type="match status" value="1"/>
</dbReference>
<dbReference type="InterPro" id="IPR047928">
    <property type="entry name" value="Perm_prefix_1"/>
</dbReference>
<keyword evidence="3" id="KW-0133">Cell shape</keyword>
<reference evidence="7 8" key="1">
    <citation type="submission" date="2024-09" db="EMBL/GenBank/DDBJ databases">
        <authorList>
            <person name="Ruan L."/>
        </authorList>
    </citation>
    <scope>NUCLEOTIDE SEQUENCE [LARGE SCALE GENOMIC DNA]</scope>
    <source>
        <strain evidence="7 8">D33</strain>
    </source>
</reference>
<keyword evidence="2 6" id="KW-0812">Transmembrane</keyword>
<keyword evidence="5 6" id="KW-0472">Membrane</keyword>
<comment type="caution">
    <text evidence="7">The sequence shown here is derived from an EMBL/GenBank/DDBJ whole genome shotgun (WGS) entry which is preliminary data.</text>
</comment>
<dbReference type="InterPro" id="IPR001182">
    <property type="entry name" value="FtsW/RodA"/>
</dbReference>
<feature type="transmembrane region" description="Helical" evidence="6">
    <location>
        <begin position="234"/>
        <end position="252"/>
    </location>
</feature>
<dbReference type="PANTHER" id="PTHR30474:SF1">
    <property type="entry name" value="PEPTIDOGLYCAN GLYCOSYLTRANSFERASE MRDB"/>
    <property type="match status" value="1"/>
</dbReference>
<accession>A0ABV5BGJ0</accession>
<keyword evidence="8" id="KW-1185">Reference proteome</keyword>
<sequence>MKKLHPLLQQYVDHVSGQVKARELREDIKEEIAGHLEGLMEHKLAQGLDDDAAAQWAIAQMGSTESVAKGLNQVHRPRIPWGMLSYLILLLAVALVSMYAIDLSYAAISSSMAEISFLEKQAVFMAIGLVVLFVLSRLQYRLLLHMWKVLYGGTIVCLIVGIYSGSRLNGTHSFFNLGPLSVNFLEVSLFTFIVSAAGFLYQRNESWKAVFYHLVMFSAVPLILYTSAHSFATVLQYVISYLLLLIFSRCSLKWMIPHMLFSICALIFFSFSEYGRERLAAFLFPFKDQEGTGFFYIQIGEAVRSAGWWGHGFASVAGKLPYIYSNNVFTYIIYSLGWLAGAAILLIVIMFIYQLIRVALSVQDSYGKMLIIGLGALFSFKFTYSIGMSLGLLPLTSVMLPFISYGGIGLLVQLAALGIIYSVYRRKDMVRVERNY</sequence>
<evidence type="ECO:0000256" key="4">
    <source>
        <dbReference type="ARBA" id="ARBA00022989"/>
    </source>
</evidence>
<gene>
    <name evidence="7" type="ORF">ACE3NQ_28360</name>
</gene>
<feature type="transmembrane region" description="Helical" evidence="6">
    <location>
        <begin position="331"/>
        <end position="353"/>
    </location>
</feature>
<dbReference type="RefSeq" id="WP_375528493.1">
    <property type="nucleotide sequence ID" value="NZ_JBHILM010000049.1"/>
</dbReference>
<evidence type="ECO:0000313" key="7">
    <source>
        <dbReference type="EMBL" id="MFB5684827.1"/>
    </source>
</evidence>
<evidence type="ECO:0000256" key="3">
    <source>
        <dbReference type="ARBA" id="ARBA00022960"/>
    </source>
</evidence>
<feature type="transmembrane region" description="Helical" evidence="6">
    <location>
        <begin position="402"/>
        <end position="424"/>
    </location>
</feature>
<evidence type="ECO:0000256" key="6">
    <source>
        <dbReference type="SAM" id="Phobius"/>
    </source>
</evidence>
<feature type="transmembrane region" description="Helical" evidence="6">
    <location>
        <begin position="150"/>
        <end position="168"/>
    </location>
</feature>
<evidence type="ECO:0000256" key="1">
    <source>
        <dbReference type="ARBA" id="ARBA00004141"/>
    </source>
</evidence>
<protein>
    <submittedName>
        <fullName evidence="7">FtsW/RodA/SpoVE family cell cycle protein</fullName>
    </submittedName>
</protein>
<feature type="transmembrane region" description="Helical" evidence="6">
    <location>
        <begin position="210"/>
        <end position="228"/>
    </location>
</feature>
<feature type="transmembrane region" description="Helical" evidence="6">
    <location>
        <begin position="121"/>
        <end position="138"/>
    </location>
</feature>
<dbReference type="NCBIfam" id="NF038403">
    <property type="entry name" value="perm_prefix_1"/>
    <property type="match status" value="1"/>
</dbReference>
<dbReference type="Proteomes" id="UP001580407">
    <property type="component" value="Unassembled WGS sequence"/>
</dbReference>
<evidence type="ECO:0000313" key="8">
    <source>
        <dbReference type="Proteomes" id="UP001580407"/>
    </source>
</evidence>
<name>A0ABV5BGJ0_9BACL</name>
<feature type="transmembrane region" description="Helical" evidence="6">
    <location>
        <begin position="79"/>
        <end position="101"/>
    </location>
</feature>
<dbReference type="Pfam" id="PF01098">
    <property type="entry name" value="FTSW_RODA_SPOVE"/>
    <property type="match status" value="1"/>
</dbReference>
<comment type="subcellular location">
    <subcellularLocation>
        <location evidence="1">Membrane</location>
        <topology evidence="1">Multi-pass membrane protein</topology>
    </subcellularLocation>
</comment>